<organism evidence="8 9">
    <name type="scientific">Immersiella caudata</name>
    <dbReference type="NCBI Taxonomy" id="314043"/>
    <lineage>
        <taxon>Eukaryota</taxon>
        <taxon>Fungi</taxon>
        <taxon>Dikarya</taxon>
        <taxon>Ascomycota</taxon>
        <taxon>Pezizomycotina</taxon>
        <taxon>Sordariomycetes</taxon>
        <taxon>Sordariomycetidae</taxon>
        <taxon>Sordariales</taxon>
        <taxon>Lasiosphaeriaceae</taxon>
        <taxon>Immersiella</taxon>
    </lineage>
</organism>
<dbReference type="Proteomes" id="UP001175000">
    <property type="component" value="Unassembled WGS sequence"/>
</dbReference>
<evidence type="ECO:0000256" key="4">
    <source>
        <dbReference type="ARBA" id="ARBA00023125"/>
    </source>
</evidence>
<dbReference type="CDD" id="cd00067">
    <property type="entry name" value="GAL4"/>
    <property type="match status" value="1"/>
</dbReference>
<dbReference type="PROSITE" id="PS00463">
    <property type="entry name" value="ZN2_CY6_FUNGAL_1"/>
    <property type="match status" value="1"/>
</dbReference>
<comment type="caution">
    <text evidence="8">The sequence shown here is derived from an EMBL/GenBank/DDBJ whole genome shotgun (WGS) entry which is preliminary data.</text>
</comment>
<dbReference type="Gene3D" id="4.10.240.10">
    <property type="entry name" value="Zn(2)-C6 fungal-type DNA-binding domain"/>
    <property type="match status" value="1"/>
</dbReference>
<protein>
    <recommendedName>
        <fullName evidence="7">Zn(2)-C6 fungal-type domain-containing protein</fullName>
    </recommendedName>
</protein>
<keyword evidence="9" id="KW-1185">Reference proteome</keyword>
<dbReference type="InterPro" id="IPR036864">
    <property type="entry name" value="Zn2-C6_fun-type_DNA-bd_sf"/>
</dbReference>
<dbReference type="PANTHER" id="PTHR36206:SF16">
    <property type="entry name" value="TRANSCRIPTION FACTOR DOMAIN-CONTAINING PROTEIN-RELATED"/>
    <property type="match status" value="1"/>
</dbReference>
<dbReference type="PROSITE" id="PS50048">
    <property type="entry name" value="ZN2_CY6_FUNGAL_2"/>
    <property type="match status" value="1"/>
</dbReference>
<evidence type="ECO:0000256" key="5">
    <source>
        <dbReference type="ARBA" id="ARBA00023163"/>
    </source>
</evidence>
<dbReference type="Pfam" id="PF11951">
    <property type="entry name" value="Fungal_trans_2"/>
    <property type="match status" value="1"/>
</dbReference>
<evidence type="ECO:0000256" key="3">
    <source>
        <dbReference type="ARBA" id="ARBA00023015"/>
    </source>
</evidence>
<keyword evidence="4" id="KW-0238">DNA-binding</keyword>
<feature type="domain" description="Zn(2)-C6 fungal-type" evidence="7">
    <location>
        <begin position="15"/>
        <end position="43"/>
    </location>
</feature>
<reference evidence="8" key="1">
    <citation type="submission" date="2023-06" db="EMBL/GenBank/DDBJ databases">
        <title>Genome-scale phylogeny and comparative genomics of the fungal order Sordariales.</title>
        <authorList>
            <consortium name="Lawrence Berkeley National Laboratory"/>
            <person name="Hensen N."/>
            <person name="Bonometti L."/>
            <person name="Westerberg I."/>
            <person name="Brannstrom I.O."/>
            <person name="Guillou S."/>
            <person name="Cros-Aarteil S."/>
            <person name="Calhoun S."/>
            <person name="Haridas S."/>
            <person name="Kuo A."/>
            <person name="Mondo S."/>
            <person name="Pangilinan J."/>
            <person name="Riley R."/>
            <person name="Labutti K."/>
            <person name="Andreopoulos B."/>
            <person name="Lipzen A."/>
            <person name="Chen C."/>
            <person name="Yanf M."/>
            <person name="Daum C."/>
            <person name="Ng V."/>
            <person name="Clum A."/>
            <person name="Steindorff A."/>
            <person name="Ohm R."/>
            <person name="Martin F."/>
            <person name="Silar P."/>
            <person name="Natvig D."/>
            <person name="Lalanne C."/>
            <person name="Gautier V."/>
            <person name="Ament-Velasquez S.L."/>
            <person name="Kruys A."/>
            <person name="Hutchinson M.I."/>
            <person name="Powell A.J."/>
            <person name="Barry K."/>
            <person name="Miller A.N."/>
            <person name="Grigoriev I.V."/>
            <person name="Debuchy R."/>
            <person name="Gladieux P."/>
            <person name="Thoren M.H."/>
            <person name="Johannesson H."/>
        </authorList>
    </citation>
    <scope>NUCLEOTIDE SEQUENCE</scope>
    <source>
        <strain evidence="8">CBS 606.72</strain>
    </source>
</reference>
<dbReference type="PANTHER" id="PTHR36206">
    <property type="entry name" value="ASPERCRYPTIN BIOSYNTHESIS CLUSTER-SPECIFIC TRANSCRIPTION REGULATOR ATNN-RELATED"/>
    <property type="match status" value="1"/>
</dbReference>
<keyword evidence="3" id="KW-0805">Transcription regulation</keyword>
<dbReference type="InterPro" id="IPR052360">
    <property type="entry name" value="Transcr_Regulatory_Proteins"/>
</dbReference>
<dbReference type="InterPro" id="IPR001138">
    <property type="entry name" value="Zn2Cys6_DnaBD"/>
</dbReference>
<dbReference type="SUPFAM" id="SSF57701">
    <property type="entry name" value="Zn2/Cys6 DNA-binding domain"/>
    <property type="match status" value="1"/>
</dbReference>
<evidence type="ECO:0000256" key="6">
    <source>
        <dbReference type="ARBA" id="ARBA00023242"/>
    </source>
</evidence>
<keyword evidence="2" id="KW-0862">Zinc</keyword>
<dbReference type="EMBL" id="JAULSU010000004">
    <property type="protein sequence ID" value="KAK0620253.1"/>
    <property type="molecule type" value="Genomic_DNA"/>
</dbReference>
<evidence type="ECO:0000259" key="7">
    <source>
        <dbReference type="PROSITE" id="PS50048"/>
    </source>
</evidence>
<name>A0AA39WRH9_9PEZI</name>
<evidence type="ECO:0000256" key="2">
    <source>
        <dbReference type="ARBA" id="ARBA00022833"/>
    </source>
</evidence>
<evidence type="ECO:0000256" key="1">
    <source>
        <dbReference type="ARBA" id="ARBA00022723"/>
    </source>
</evidence>
<dbReference type="Pfam" id="PF00172">
    <property type="entry name" value="Zn_clus"/>
    <property type="match status" value="1"/>
</dbReference>
<keyword evidence="1" id="KW-0479">Metal-binding</keyword>
<keyword evidence="5" id="KW-0804">Transcription</keyword>
<evidence type="ECO:0000313" key="9">
    <source>
        <dbReference type="Proteomes" id="UP001175000"/>
    </source>
</evidence>
<gene>
    <name evidence="8" type="ORF">B0T14DRAFT_226562</name>
</gene>
<sequence length="563" mass="62981">MKTQSGSGRSRVKSGCRTCKVRKIKCDEARPACNRCTSAGRVCEGYGIWGGGATVLNQHLQLGLPTGSTPCMLIPQPSASVPMASGTSEEHLVFEWFRNRAAKKLQGSLVLNFWDTLLVQASLTEPAIYHAVLALSSVHKENPTGIGIGGTSGSVPDEHEQFTLRHYVKAIRHLQPHFASNDRPSLRIALITCVVFVGLDFLRGHFRAGQLHLLKGLKIMQDVGLVSNQGDGVICWRPCLQPTDDWIVEAFSRLQLQVGLFHHTHSHDCLVILRAPEPEVPEDLIFHSFNEAWQVMTQLFSKIFYLTHQARQQIGSKPGLPPLSEQYQHIREQLSLWLNAYEQSRETLHQDASWYTDRIYSLLSAYQTMACIMVDTALRPDDETALDKHTSSFIMLIIQLAGLWSSALTSSNIQALPGHAVDMHRSILDVGWLPPLFFVATKCRVHRIRLQAVKLLEVASHREGIWDATSTARVARKIMELEEGDFYHDVGSLDDFSLTRSPAPQELLLPVLPVERRIQEAEVVLSGAPMDQIFLYCKQGQGGVVDRVLLSEYDVGSQQWTDR</sequence>
<dbReference type="SMART" id="SM00066">
    <property type="entry name" value="GAL4"/>
    <property type="match status" value="1"/>
</dbReference>
<proteinExistence type="predicted"/>
<accession>A0AA39WRH9</accession>
<dbReference type="InterPro" id="IPR021858">
    <property type="entry name" value="Fun_TF"/>
</dbReference>
<dbReference type="GO" id="GO:0003677">
    <property type="term" value="F:DNA binding"/>
    <property type="evidence" value="ECO:0007669"/>
    <property type="project" value="UniProtKB-KW"/>
</dbReference>
<keyword evidence="6" id="KW-0539">Nucleus</keyword>
<dbReference type="AlphaFoldDB" id="A0AA39WRH9"/>
<dbReference type="GO" id="GO:0000981">
    <property type="term" value="F:DNA-binding transcription factor activity, RNA polymerase II-specific"/>
    <property type="evidence" value="ECO:0007669"/>
    <property type="project" value="InterPro"/>
</dbReference>
<dbReference type="GO" id="GO:0008270">
    <property type="term" value="F:zinc ion binding"/>
    <property type="evidence" value="ECO:0007669"/>
    <property type="project" value="InterPro"/>
</dbReference>
<evidence type="ECO:0000313" key="8">
    <source>
        <dbReference type="EMBL" id="KAK0620253.1"/>
    </source>
</evidence>